<dbReference type="EMBL" id="JXBB01000012">
    <property type="protein sequence ID" value="OAR04776.1"/>
    <property type="molecule type" value="Genomic_DNA"/>
</dbReference>
<keyword evidence="2" id="KW-0049">Antioxidant</keyword>
<evidence type="ECO:0000313" key="7">
    <source>
        <dbReference type="EMBL" id="OAR04776.1"/>
    </source>
</evidence>
<evidence type="ECO:0000256" key="4">
    <source>
        <dbReference type="ARBA" id="ARBA00023284"/>
    </source>
</evidence>
<dbReference type="STRING" id="1484.SA87_09195"/>
<dbReference type="SUPFAM" id="SSF52833">
    <property type="entry name" value="Thioredoxin-like"/>
    <property type="match status" value="1"/>
</dbReference>
<organism evidence="7 8">
    <name type="scientific">Hydrogenibacillus schlegelii</name>
    <name type="common">Bacillus schlegelii</name>
    <dbReference type="NCBI Taxonomy" id="1484"/>
    <lineage>
        <taxon>Bacteria</taxon>
        <taxon>Bacillati</taxon>
        <taxon>Bacillota</taxon>
        <taxon>Bacilli</taxon>
        <taxon>Bacillales</taxon>
        <taxon>Bacillales Family X. Incertae Sedis</taxon>
        <taxon>Hydrogenibacillus</taxon>
    </lineage>
</organism>
<reference evidence="7 8" key="1">
    <citation type="submission" date="2015-09" db="EMBL/GenBank/DDBJ databases">
        <title>Draft genome sequence of Hydrogenibacillus schlegelii DSM 2000.</title>
        <authorList>
            <person name="Hemp J."/>
        </authorList>
    </citation>
    <scope>NUCLEOTIDE SEQUENCE [LARGE SCALE GENOMIC DNA]</scope>
    <source>
        <strain evidence="7 8">MA 48</strain>
    </source>
</reference>
<evidence type="ECO:0000313" key="8">
    <source>
        <dbReference type="Proteomes" id="UP000243024"/>
    </source>
</evidence>
<evidence type="ECO:0000256" key="1">
    <source>
        <dbReference type="ARBA" id="ARBA00022559"/>
    </source>
</evidence>
<protein>
    <submittedName>
        <fullName evidence="6">Thiol peroxidase</fullName>
        <ecNumber evidence="6">1.11.1.-</ecNumber>
    </submittedName>
    <submittedName>
        <fullName evidence="7">Thioredoxin peroxidase</fullName>
    </submittedName>
</protein>
<evidence type="ECO:0000256" key="3">
    <source>
        <dbReference type="ARBA" id="ARBA00023157"/>
    </source>
</evidence>
<dbReference type="OrthoDB" id="9781543at2"/>
<dbReference type="PANTHER" id="PTHR43110">
    <property type="entry name" value="THIOL PEROXIDASE"/>
    <property type="match status" value="1"/>
</dbReference>
<dbReference type="Pfam" id="PF08534">
    <property type="entry name" value="Redoxin"/>
    <property type="match status" value="1"/>
</dbReference>
<dbReference type="PANTHER" id="PTHR43110:SF1">
    <property type="entry name" value="THIOL PEROXIDASE"/>
    <property type="match status" value="1"/>
</dbReference>
<dbReference type="InterPro" id="IPR002065">
    <property type="entry name" value="TPX"/>
</dbReference>
<dbReference type="Gene3D" id="3.40.30.10">
    <property type="entry name" value="Glutaredoxin"/>
    <property type="match status" value="1"/>
</dbReference>
<dbReference type="Proteomes" id="UP000748108">
    <property type="component" value="Unassembled WGS sequence"/>
</dbReference>
<dbReference type="PROSITE" id="PS51352">
    <property type="entry name" value="THIOREDOXIN_2"/>
    <property type="match status" value="1"/>
</dbReference>
<dbReference type="EC" id="1.11.1.-" evidence="6"/>
<gene>
    <name evidence="6" type="primary">tpx</name>
    <name evidence="6" type="ORF">KM312_02220</name>
    <name evidence="7" type="ORF">SA87_09195</name>
</gene>
<keyword evidence="6" id="KW-0560">Oxidoreductase</keyword>
<dbReference type="AlphaFoldDB" id="A0A132N9L6"/>
<dbReference type="EMBL" id="JAHHQF010000039">
    <property type="protein sequence ID" value="MBT9281469.1"/>
    <property type="molecule type" value="Genomic_DNA"/>
</dbReference>
<proteinExistence type="predicted"/>
<dbReference type="InterPro" id="IPR036249">
    <property type="entry name" value="Thioredoxin-like_sf"/>
</dbReference>
<keyword evidence="3" id="KW-1015">Disulfide bond</keyword>
<name>A0A132N9L6_HYDSH</name>
<evidence type="ECO:0000256" key="2">
    <source>
        <dbReference type="ARBA" id="ARBA00022862"/>
    </source>
</evidence>
<evidence type="ECO:0000313" key="6">
    <source>
        <dbReference type="EMBL" id="MBT9281469.1"/>
    </source>
</evidence>
<keyword evidence="4" id="KW-0676">Redox-active center</keyword>
<feature type="domain" description="Thioredoxin" evidence="5">
    <location>
        <begin position="24"/>
        <end position="175"/>
    </location>
</feature>
<evidence type="ECO:0000259" key="5">
    <source>
        <dbReference type="PROSITE" id="PS51352"/>
    </source>
</evidence>
<keyword evidence="8" id="KW-1185">Reference proteome</keyword>
<dbReference type="InterPro" id="IPR050455">
    <property type="entry name" value="Tpx_Peroxidase_subfamily"/>
</dbReference>
<dbReference type="InterPro" id="IPR013766">
    <property type="entry name" value="Thioredoxin_domain"/>
</dbReference>
<dbReference type="Proteomes" id="UP000243024">
    <property type="component" value="Unassembled WGS sequence"/>
</dbReference>
<dbReference type="InterPro" id="IPR013740">
    <property type="entry name" value="Redoxin"/>
</dbReference>
<sequence length="175" mass="19346">MAKVERLGAVTFKGQPITLVGPELQVGDRAPNFRLRKSAFSDERTTLGDFAGKVKLISVVPSLDTPVCDAQTRRFNEEASRLGEDVAIITVSCDLPTAQARWCGAAGIDRVTVLSDYYDHNFGLSYGVYIKEFGLDHRAIFVLDKDDVIRYIELVPDVTEHPNYDAALEAVRALL</sequence>
<accession>A0A132N9L6</accession>
<dbReference type="GO" id="GO:0008379">
    <property type="term" value="F:thioredoxin peroxidase activity"/>
    <property type="evidence" value="ECO:0007669"/>
    <property type="project" value="InterPro"/>
</dbReference>
<dbReference type="NCBIfam" id="NF001808">
    <property type="entry name" value="PRK00522.1"/>
    <property type="match status" value="1"/>
</dbReference>
<reference evidence="6" key="2">
    <citation type="journal article" date="2021" name="Microbiology">
        <title>Metagenomic Analysis of the Microbial Community in the Underground Coal Fire Area (Kemerovo Region, Russia) Revealed Predominance of Thermophilic Members of the Phyla Deinococcus-thermus, Aquificae, and Firmicutes.</title>
        <authorList>
            <person name="Kadnikov V."/>
            <person name="Mardanov A.V."/>
            <person name="Beletsky A.V."/>
            <person name="Karnachuk O.V."/>
            <person name="Ravin N.V."/>
        </authorList>
    </citation>
    <scope>NUCLEOTIDE SEQUENCE</scope>
    <source>
        <strain evidence="6">RBS10-49</strain>
    </source>
</reference>
<comment type="caution">
    <text evidence="7">The sequence shown here is derived from an EMBL/GenBank/DDBJ whole genome shotgun (WGS) entry which is preliminary data.</text>
</comment>
<keyword evidence="1 7" id="KW-0575">Peroxidase</keyword>
<dbReference type="CDD" id="cd03014">
    <property type="entry name" value="PRX_Atyp2cys"/>
    <property type="match status" value="1"/>
</dbReference>